<dbReference type="OMA" id="HICLADY"/>
<dbReference type="AlphaFoldDB" id="A0AA38GTM4"/>
<keyword evidence="1 5" id="KW-0479">Metal-binding</keyword>
<feature type="zinc finger region" description="C3H1-type" evidence="5">
    <location>
        <begin position="226"/>
        <end position="254"/>
    </location>
</feature>
<sequence length="524" mass="58656">MPNSGDACNEFVEVHKELRIKFNNELLNDALKKNRELLKLSPRRVVGSWLAEGRRCGPTHLVNGARWRAHIEGAQTRGSWLRWKLKQRSVGCEGIFYAREPYTNDGASHVTRFVGLAAVGNNKKQKFIHALSPTPASVMSASELSVMPANATASPYNVLHQSGGPKDTKKRPEDSDSPYWRYDLSHKRHRGGTTDGEKICFQFLSAGSCSRGEKCNFRHDTDNKTPFSKGVCFDFISKGRCERGSECKFRHSSDDGGGSDDQIRPGSCFDFFRKGRCDKGDDCRFSHDLDAGKKRGNAVSTTNQPCWFCLSSPNIDSHLVVSIGENIYCTIAKGPLVEGHVLIIPIEHLNSTFSLPQDADDELQKYKHALKRFFRKQGNSIIVFERYFNLRVATHAHLQVVPIPLSKASAVRSEFLSAGKKMGFEFDVIRPGENDVDTKTSLKKLLHGGNGYFFVELPEGTILAHSLESGENLPIQFGREVLASLLGKTDRSDWKDCKLSKEEETAMAEDFKNHFESFDPMISK</sequence>
<gene>
    <name evidence="9" type="ORF">KI387_000126</name>
</gene>
<organism evidence="9 10">
    <name type="scientific">Taxus chinensis</name>
    <name type="common">Chinese yew</name>
    <name type="synonym">Taxus wallichiana var. chinensis</name>
    <dbReference type="NCBI Taxonomy" id="29808"/>
    <lineage>
        <taxon>Eukaryota</taxon>
        <taxon>Viridiplantae</taxon>
        <taxon>Streptophyta</taxon>
        <taxon>Embryophyta</taxon>
        <taxon>Tracheophyta</taxon>
        <taxon>Spermatophyta</taxon>
        <taxon>Pinopsida</taxon>
        <taxon>Pinidae</taxon>
        <taxon>Conifers II</taxon>
        <taxon>Cupressales</taxon>
        <taxon>Taxaceae</taxon>
        <taxon>Taxus</taxon>
    </lineage>
</organism>
<dbReference type="PANTHER" id="PTHR12072:SF4">
    <property type="entry name" value="CWF19-LIKE PROTEIN 1"/>
    <property type="match status" value="1"/>
</dbReference>
<keyword evidence="10" id="KW-1185">Reference proteome</keyword>
<dbReference type="GO" id="GO:0047627">
    <property type="term" value="F:adenylylsulfatase activity"/>
    <property type="evidence" value="ECO:0007669"/>
    <property type="project" value="UniProtKB-ARBA"/>
</dbReference>
<feature type="region of interest" description="Disordered" evidence="6">
    <location>
        <begin position="155"/>
        <end position="179"/>
    </location>
</feature>
<name>A0AA38GTM4_TAXCH</name>
<dbReference type="Gene3D" id="4.10.1000.10">
    <property type="entry name" value="Zinc finger, CCCH-type"/>
    <property type="match status" value="2"/>
</dbReference>
<comment type="caution">
    <text evidence="9">The sequence shown here is derived from an EMBL/GenBank/DDBJ whole genome shotgun (WGS) entry which is preliminary data.</text>
</comment>
<proteinExistence type="predicted"/>
<dbReference type="GO" id="GO:0061632">
    <property type="term" value="F:RNA lariat debranching enzyme activator activity"/>
    <property type="evidence" value="ECO:0007669"/>
    <property type="project" value="TreeGrafter"/>
</dbReference>
<dbReference type="PANTHER" id="PTHR12072">
    <property type="entry name" value="CWF19, CELL CYCLE CONTROL PROTEIN"/>
    <property type="match status" value="1"/>
</dbReference>
<evidence type="ECO:0000256" key="4">
    <source>
        <dbReference type="PROSITE-ProRule" id="PRU00464"/>
    </source>
</evidence>
<dbReference type="GO" id="GO:0008270">
    <property type="term" value="F:zinc ion binding"/>
    <property type="evidence" value="ECO:0007669"/>
    <property type="project" value="UniProtKB-KW"/>
</dbReference>
<evidence type="ECO:0000256" key="6">
    <source>
        <dbReference type="SAM" id="MobiDB-lite"/>
    </source>
</evidence>
<dbReference type="GO" id="GO:0071014">
    <property type="term" value="C:post-mRNA release spliceosomal complex"/>
    <property type="evidence" value="ECO:0007669"/>
    <property type="project" value="TreeGrafter"/>
</dbReference>
<comment type="caution">
    <text evidence="4">Lacks conserved residue(s) required for the propagation of feature annotation.</text>
</comment>
<evidence type="ECO:0000259" key="7">
    <source>
        <dbReference type="PROSITE" id="PS50103"/>
    </source>
</evidence>
<feature type="domain" description="C3H1-type" evidence="7">
    <location>
        <begin position="262"/>
        <end position="290"/>
    </location>
</feature>
<dbReference type="InterPro" id="IPR036265">
    <property type="entry name" value="HIT-like_sf"/>
</dbReference>
<dbReference type="Gene3D" id="3.30.428.10">
    <property type="entry name" value="HIT-like"/>
    <property type="match status" value="1"/>
</dbReference>
<dbReference type="SUPFAM" id="SSF90229">
    <property type="entry name" value="CCCH zinc finger"/>
    <property type="match status" value="3"/>
</dbReference>
<feature type="zinc finger region" description="C3H1-type" evidence="5">
    <location>
        <begin position="194"/>
        <end position="222"/>
    </location>
</feature>
<keyword evidence="3 5" id="KW-0862">Zinc</keyword>
<dbReference type="Proteomes" id="UP000824469">
    <property type="component" value="Unassembled WGS sequence"/>
</dbReference>
<dbReference type="InterPro" id="IPR000571">
    <property type="entry name" value="Znf_CCCH"/>
</dbReference>
<feature type="domain" description="C3H1-type" evidence="7">
    <location>
        <begin position="226"/>
        <end position="254"/>
    </location>
</feature>
<dbReference type="PROSITE" id="PS51084">
    <property type="entry name" value="HIT_2"/>
    <property type="match status" value="1"/>
</dbReference>
<feature type="zinc finger region" description="C3H1-type" evidence="5">
    <location>
        <begin position="262"/>
        <end position="290"/>
    </location>
</feature>
<dbReference type="InterPro" id="IPR036855">
    <property type="entry name" value="Znf_CCCH_sf"/>
</dbReference>
<evidence type="ECO:0000256" key="3">
    <source>
        <dbReference type="ARBA" id="ARBA00022833"/>
    </source>
</evidence>
<dbReference type="SMART" id="SM00356">
    <property type="entry name" value="ZnF_C3H1"/>
    <property type="match status" value="3"/>
</dbReference>
<feature type="domain" description="C3H1-type" evidence="7">
    <location>
        <begin position="194"/>
        <end position="222"/>
    </location>
</feature>
<dbReference type="SUPFAM" id="SSF54197">
    <property type="entry name" value="HIT-like"/>
    <property type="match status" value="1"/>
</dbReference>
<dbReference type="Pfam" id="PF04677">
    <property type="entry name" value="CwfJ_C_1"/>
    <property type="match status" value="1"/>
</dbReference>
<dbReference type="PROSITE" id="PS50103">
    <property type="entry name" value="ZF_C3H1"/>
    <property type="match status" value="3"/>
</dbReference>
<accession>A0AA38GTM4</accession>
<evidence type="ECO:0000256" key="5">
    <source>
        <dbReference type="PROSITE-ProRule" id="PRU00723"/>
    </source>
</evidence>
<evidence type="ECO:0000313" key="10">
    <source>
        <dbReference type="Proteomes" id="UP000824469"/>
    </source>
</evidence>
<evidence type="ECO:0000313" key="9">
    <source>
        <dbReference type="EMBL" id="KAH9328018.1"/>
    </source>
</evidence>
<evidence type="ECO:0000256" key="1">
    <source>
        <dbReference type="ARBA" id="ARBA00022723"/>
    </source>
</evidence>
<feature type="domain" description="HIT" evidence="8">
    <location>
        <begin position="307"/>
        <end position="410"/>
    </location>
</feature>
<evidence type="ECO:0000259" key="8">
    <source>
        <dbReference type="PROSITE" id="PS51084"/>
    </source>
</evidence>
<dbReference type="InterPro" id="IPR006768">
    <property type="entry name" value="Cwf19-like_C_dom-1"/>
</dbReference>
<keyword evidence="2 5" id="KW-0863">Zinc-finger</keyword>
<dbReference type="InterPro" id="IPR006767">
    <property type="entry name" value="Cwf19-like_C_dom-2"/>
</dbReference>
<reference evidence="9 10" key="1">
    <citation type="journal article" date="2021" name="Nat. Plants">
        <title>The Taxus genome provides insights into paclitaxel biosynthesis.</title>
        <authorList>
            <person name="Xiong X."/>
            <person name="Gou J."/>
            <person name="Liao Q."/>
            <person name="Li Y."/>
            <person name="Zhou Q."/>
            <person name="Bi G."/>
            <person name="Li C."/>
            <person name="Du R."/>
            <person name="Wang X."/>
            <person name="Sun T."/>
            <person name="Guo L."/>
            <person name="Liang H."/>
            <person name="Lu P."/>
            <person name="Wu Y."/>
            <person name="Zhang Z."/>
            <person name="Ro D.K."/>
            <person name="Shang Y."/>
            <person name="Huang S."/>
            <person name="Yan J."/>
        </authorList>
    </citation>
    <scope>NUCLEOTIDE SEQUENCE [LARGE SCALE GENOMIC DNA]</scope>
    <source>
        <strain evidence="9">Ta-2019</strain>
    </source>
</reference>
<evidence type="ECO:0000256" key="2">
    <source>
        <dbReference type="ARBA" id="ARBA00022771"/>
    </source>
</evidence>
<protein>
    <submittedName>
        <fullName evidence="9">Uncharacterized protein</fullName>
    </submittedName>
</protein>
<dbReference type="EMBL" id="JAHRHJ020000001">
    <property type="protein sequence ID" value="KAH9328018.1"/>
    <property type="molecule type" value="Genomic_DNA"/>
</dbReference>
<dbReference type="Pfam" id="PF04676">
    <property type="entry name" value="CwfJ_C_2"/>
    <property type="match status" value="1"/>
</dbReference>
<dbReference type="InterPro" id="IPR040194">
    <property type="entry name" value="Cwf19-like"/>
</dbReference>
<dbReference type="GO" id="GO:0000398">
    <property type="term" value="P:mRNA splicing, via spliceosome"/>
    <property type="evidence" value="ECO:0007669"/>
    <property type="project" value="TreeGrafter"/>
</dbReference>
<dbReference type="InterPro" id="IPR011146">
    <property type="entry name" value="HIT-like"/>
</dbReference>